<name>A0A0V1GXB9_9BILA</name>
<dbReference type="AlphaFoldDB" id="A0A0V1GXB9"/>
<sequence>MTRNWKSPRMKNVVFSRSPAATSTFQYPDARSSVLNHWAPASASKVSSMREIGCASIRVTAFSL</sequence>
<dbReference type="OrthoDB" id="5912235at2759"/>
<gene>
    <name evidence="1" type="ORF">T11_6541</name>
</gene>
<proteinExistence type="predicted"/>
<organism evidence="1 2">
    <name type="scientific">Trichinella zimbabwensis</name>
    <dbReference type="NCBI Taxonomy" id="268475"/>
    <lineage>
        <taxon>Eukaryota</taxon>
        <taxon>Metazoa</taxon>
        <taxon>Ecdysozoa</taxon>
        <taxon>Nematoda</taxon>
        <taxon>Enoplea</taxon>
        <taxon>Dorylaimia</taxon>
        <taxon>Trichinellida</taxon>
        <taxon>Trichinellidae</taxon>
        <taxon>Trichinella</taxon>
    </lineage>
</organism>
<reference evidence="1 2" key="1">
    <citation type="submission" date="2015-01" db="EMBL/GenBank/DDBJ databases">
        <title>Evolution of Trichinella species and genotypes.</title>
        <authorList>
            <person name="Korhonen P.K."/>
            <person name="Edoardo P."/>
            <person name="Giuseppe L.R."/>
            <person name="Gasser R.B."/>
        </authorList>
    </citation>
    <scope>NUCLEOTIDE SEQUENCE [LARGE SCALE GENOMIC DNA]</scope>
    <source>
        <strain evidence="1">ISS1029</strain>
    </source>
</reference>
<keyword evidence="2" id="KW-1185">Reference proteome</keyword>
<accession>A0A0V1GXB9</accession>
<comment type="caution">
    <text evidence="1">The sequence shown here is derived from an EMBL/GenBank/DDBJ whole genome shotgun (WGS) entry which is preliminary data.</text>
</comment>
<dbReference type="Proteomes" id="UP000055024">
    <property type="component" value="Unassembled WGS sequence"/>
</dbReference>
<evidence type="ECO:0000313" key="2">
    <source>
        <dbReference type="Proteomes" id="UP000055024"/>
    </source>
</evidence>
<protein>
    <submittedName>
        <fullName evidence="1">Uncharacterized protein</fullName>
    </submittedName>
</protein>
<dbReference type="EMBL" id="JYDP01000210">
    <property type="protein sequence ID" value="KRZ02942.1"/>
    <property type="molecule type" value="Genomic_DNA"/>
</dbReference>
<evidence type="ECO:0000313" key="1">
    <source>
        <dbReference type="EMBL" id="KRZ02942.1"/>
    </source>
</evidence>